<evidence type="ECO:0000313" key="10">
    <source>
        <dbReference type="Proteomes" id="UP000694422"/>
    </source>
</evidence>
<dbReference type="Ensembl" id="ENSSDAT00000002363.1">
    <property type="protein sequence ID" value="ENSSDAP00000002044.1"/>
    <property type="gene ID" value="ENSSDAG00000001982.1"/>
</dbReference>
<proteinExistence type="inferred from homology"/>
<dbReference type="AlphaFoldDB" id="A0A8C9NYF2"/>
<keyword evidence="4" id="KW-0964">Secreted</keyword>
<evidence type="ECO:0000256" key="1">
    <source>
        <dbReference type="ARBA" id="ARBA00004613"/>
    </source>
</evidence>
<evidence type="ECO:0000256" key="8">
    <source>
        <dbReference type="ARBA" id="ARBA00045924"/>
    </source>
</evidence>
<dbReference type="GO" id="GO:0005125">
    <property type="term" value="F:cytokine activity"/>
    <property type="evidence" value="ECO:0007669"/>
    <property type="project" value="UniProtKB-KW"/>
</dbReference>
<accession>A0A8C9NYF2</accession>
<evidence type="ECO:0000256" key="4">
    <source>
        <dbReference type="ARBA" id="ARBA00022525"/>
    </source>
</evidence>
<reference evidence="9" key="2">
    <citation type="submission" date="2025-09" db="UniProtKB">
        <authorList>
            <consortium name="Ensembl"/>
        </authorList>
    </citation>
    <scope>IDENTIFICATION</scope>
</reference>
<sequence>MSLALFCLLRNGPAPIGWANLKYCSRLCDWFVGLESYPNLPEDVNRILEKPRIALGRIGIFEYHCDDFPNVCANRCKLVLFQGRCEQSALLCFQKFAGQLKPPNTGDNGTRISIFIKNLKRRVPSTNASRKQELIPTCPSCDSYEKKPPKEFLERLKSLLQKVSSLNHPAAVLGLYPDCVWVRALYLLTS</sequence>
<dbReference type="GO" id="GO:0005615">
    <property type="term" value="C:extracellular space"/>
    <property type="evidence" value="ECO:0007669"/>
    <property type="project" value="UniProtKB-KW"/>
</dbReference>
<keyword evidence="10" id="KW-1185">Reference proteome</keyword>
<dbReference type="GO" id="GO:0005126">
    <property type="term" value="F:cytokine receptor binding"/>
    <property type="evidence" value="ECO:0007669"/>
    <property type="project" value="InterPro"/>
</dbReference>
<evidence type="ECO:0000256" key="6">
    <source>
        <dbReference type="ARBA" id="ARBA00023157"/>
    </source>
</evidence>
<evidence type="ECO:0000256" key="7">
    <source>
        <dbReference type="ARBA" id="ARBA00039957"/>
    </source>
</evidence>
<protein>
    <recommendedName>
        <fullName evidence="7">Interleukin-21</fullName>
    </recommendedName>
</protein>
<name>A0A8C9NYF2_SPEDA</name>
<dbReference type="InterPro" id="IPR003443">
    <property type="entry name" value="IL-15/IL-21_fam"/>
</dbReference>
<dbReference type="PANTHER" id="PTHR14356">
    <property type="entry name" value="INTERLEUKIN-15-RELATED"/>
    <property type="match status" value="1"/>
</dbReference>
<evidence type="ECO:0000313" key="9">
    <source>
        <dbReference type="Ensembl" id="ENSSDAP00000002044.1"/>
    </source>
</evidence>
<evidence type="ECO:0000256" key="5">
    <source>
        <dbReference type="ARBA" id="ARBA00022729"/>
    </source>
</evidence>
<dbReference type="Gene3D" id="1.20.1250.70">
    <property type="entry name" value="Interleukin-15/Interleukin-21"/>
    <property type="match status" value="1"/>
</dbReference>
<dbReference type="SUPFAM" id="SSF47266">
    <property type="entry name" value="4-helical cytokines"/>
    <property type="match status" value="1"/>
</dbReference>
<dbReference type="GO" id="GO:0006955">
    <property type="term" value="P:immune response"/>
    <property type="evidence" value="ECO:0007669"/>
    <property type="project" value="InterPro"/>
</dbReference>
<keyword evidence="3" id="KW-0202">Cytokine</keyword>
<comment type="function">
    <text evidence="8">Cytokine with immunoregulatory activity. May promote the transition between innate and adaptive immunity. Induces the production of IgG(1) and IgG(3) in B-cells. Implicated in the generation and maintenance of T follicular helper (Tfh) cells and the formation of germinal-centers. Together with IL6, control the early generation of Tfh cells and are critical for an effective antibody response to acute viral infection. May play a role in proliferation and maturation of natural killer (NK) cells in synergy with IL15. May regulate proliferation of mature B- and T-cells in response to activating stimuli. In synergy with IL15 and IL18 stimulates interferon gamma production in T-cells and NK cells. During T-cell mediated immune response may inhibit dendritic cells (DC) activation and maturation.</text>
</comment>
<dbReference type="PANTHER" id="PTHR14356:SF2">
    <property type="entry name" value="INTERLEUKIN-21"/>
    <property type="match status" value="1"/>
</dbReference>
<dbReference type="InterPro" id="IPR009079">
    <property type="entry name" value="4_helix_cytokine-like_core"/>
</dbReference>
<keyword evidence="6" id="KW-1015">Disulfide bond</keyword>
<organism evidence="9 10">
    <name type="scientific">Spermophilus dauricus</name>
    <name type="common">Daurian ground squirrel</name>
    <dbReference type="NCBI Taxonomy" id="99837"/>
    <lineage>
        <taxon>Eukaryota</taxon>
        <taxon>Metazoa</taxon>
        <taxon>Chordata</taxon>
        <taxon>Craniata</taxon>
        <taxon>Vertebrata</taxon>
        <taxon>Euteleostomi</taxon>
        <taxon>Mammalia</taxon>
        <taxon>Eutheria</taxon>
        <taxon>Euarchontoglires</taxon>
        <taxon>Glires</taxon>
        <taxon>Rodentia</taxon>
        <taxon>Sciuromorpha</taxon>
        <taxon>Sciuridae</taxon>
        <taxon>Xerinae</taxon>
        <taxon>Marmotini</taxon>
        <taxon>Spermophilus</taxon>
    </lineage>
</organism>
<keyword evidence="5" id="KW-0732">Signal</keyword>
<evidence type="ECO:0000256" key="3">
    <source>
        <dbReference type="ARBA" id="ARBA00022514"/>
    </source>
</evidence>
<comment type="subcellular location">
    <subcellularLocation>
        <location evidence="1">Secreted</location>
    </subcellularLocation>
</comment>
<evidence type="ECO:0000256" key="2">
    <source>
        <dbReference type="ARBA" id="ARBA00006050"/>
    </source>
</evidence>
<comment type="similarity">
    <text evidence="2">Belongs to the IL-15/IL-21 family.</text>
</comment>
<dbReference type="Proteomes" id="UP000694422">
    <property type="component" value="Unplaced"/>
</dbReference>
<dbReference type="GO" id="GO:0045954">
    <property type="term" value="P:positive regulation of natural killer cell mediated cytotoxicity"/>
    <property type="evidence" value="ECO:0007669"/>
    <property type="project" value="TreeGrafter"/>
</dbReference>
<reference evidence="9" key="1">
    <citation type="submission" date="2025-08" db="UniProtKB">
        <authorList>
            <consortium name="Ensembl"/>
        </authorList>
    </citation>
    <scope>IDENTIFICATION</scope>
</reference>